<comment type="caution">
    <text evidence="1">The sequence shown here is derived from an EMBL/GenBank/DDBJ whole genome shotgun (WGS) entry which is preliminary data.</text>
</comment>
<evidence type="ECO:0000313" key="2">
    <source>
        <dbReference type="Proteomes" id="UP000807353"/>
    </source>
</evidence>
<evidence type="ECO:0000313" key="1">
    <source>
        <dbReference type="EMBL" id="KAF9463350.1"/>
    </source>
</evidence>
<dbReference type="Proteomes" id="UP000807353">
    <property type="component" value="Unassembled WGS sequence"/>
</dbReference>
<dbReference type="AlphaFoldDB" id="A0A9P5Y6Z2"/>
<organism evidence="1 2">
    <name type="scientific">Collybia nuda</name>
    <dbReference type="NCBI Taxonomy" id="64659"/>
    <lineage>
        <taxon>Eukaryota</taxon>
        <taxon>Fungi</taxon>
        <taxon>Dikarya</taxon>
        <taxon>Basidiomycota</taxon>
        <taxon>Agaricomycotina</taxon>
        <taxon>Agaricomycetes</taxon>
        <taxon>Agaricomycetidae</taxon>
        <taxon>Agaricales</taxon>
        <taxon>Tricholomatineae</taxon>
        <taxon>Clitocybaceae</taxon>
        <taxon>Collybia</taxon>
    </lineage>
</organism>
<proteinExistence type="predicted"/>
<dbReference type="EMBL" id="MU150263">
    <property type="protein sequence ID" value="KAF9463350.1"/>
    <property type="molecule type" value="Genomic_DNA"/>
</dbReference>
<protein>
    <submittedName>
        <fullName evidence="1">Uncharacterized protein</fullName>
    </submittedName>
</protein>
<reference evidence="1" key="1">
    <citation type="submission" date="2020-11" db="EMBL/GenBank/DDBJ databases">
        <authorList>
            <consortium name="DOE Joint Genome Institute"/>
            <person name="Ahrendt S."/>
            <person name="Riley R."/>
            <person name="Andreopoulos W."/>
            <person name="Labutti K."/>
            <person name="Pangilinan J."/>
            <person name="Ruiz-Duenas F.J."/>
            <person name="Barrasa J.M."/>
            <person name="Sanchez-Garcia M."/>
            <person name="Camarero S."/>
            <person name="Miyauchi S."/>
            <person name="Serrano A."/>
            <person name="Linde D."/>
            <person name="Babiker R."/>
            <person name="Drula E."/>
            <person name="Ayuso-Fernandez I."/>
            <person name="Pacheco R."/>
            <person name="Padilla G."/>
            <person name="Ferreira P."/>
            <person name="Barriuso J."/>
            <person name="Kellner H."/>
            <person name="Castanera R."/>
            <person name="Alfaro M."/>
            <person name="Ramirez L."/>
            <person name="Pisabarro A.G."/>
            <person name="Kuo A."/>
            <person name="Tritt A."/>
            <person name="Lipzen A."/>
            <person name="He G."/>
            <person name="Yan M."/>
            <person name="Ng V."/>
            <person name="Cullen D."/>
            <person name="Martin F."/>
            <person name="Rosso M.-N."/>
            <person name="Henrissat B."/>
            <person name="Hibbett D."/>
            <person name="Martinez A.T."/>
            <person name="Grigoriev I.V."/>
        </authorList>
    </citation>
    <scope>NUCLEOTIDE SEQUENCE</scope>
    <source>
        <strain evidence="1">CBS 247.69</strain>
    </source>
</reference>
<name>A0A9P5Y6Z2_9AGAR</name>
<keyword evidence="2" id="KW-1185">Reference proteome</keyword>
<sequence>MHCSRFERYGCPRCNMSRNITRTELAEARMSCLLCVVWTLIKAYTLGQRQVSHQGLLTHFDVPRSRPFRML</sequence>
<accession>A0A9P5Y6Z2</accession>
<gene>
    <name evidence="1" type="ORF">BDZ94DRAFT_1259129</name>
</gene>